<gene>
    <name evidence="7" type="ORF">ABEB36_012016</name>
</gene>
<proteinExistence type="inferred from homology"/>
<reference evidence="7 8" key="1">
    <citation type="submission" date="2024-05" db="EMBL/GenBank/DDBJ databases">
        <title>Genetic variation in Jamaican populations of the coffee berry borer (Hypothenemus hampei).</title>
        <authorList>
            <person name="Errbii M."/>
            <person name="Myrie A."/>
        </authorList>
    </citation>
    <scope>NUCLEOTIDE SEQUENCE [LARGE SCALE GENOMIC DNA]</scope>
    <source>
        <strain evidence="7">JA-Hopewell-2020-01-JO</strain>
        <tissue evidence="7">Whole body</tissue>
    </source>
</reference>
<protein>
    <recommendedName>
        <fullName evidence="6">PH domain-containing protein</fullName>
    </recommendedName>
</protein>
<comment type="caution">
    <text evidence="7">The sequence shown here is derived from an EMBL/GenBank/DDBJ whole genome shotgun (WGS) entry which is preliminary data.</text>
</comment>
<evidence type="ECO:0000256" key="2">
    <source>
        <dbReference type="ARBA" id="ARBA00010187"/>
    </source>
</evidence>
<comment type="subcellular location">
    <subcellularLocation>
        <location evidence="1">Cell membrane</location>
        <topology evidence="1">Peripheral membrane protein</topology>
        <orientation evidence="1">Cytoplasmic side</orientation>
    </subcellularLocation>
</comment>
<evidence type="ECO:0000256" key="3">
    <source>
        <dbReference type="ARBA" id="ARBA00022475"/>
    </source>
</evidence>
<dbReference type="InterPro" id="IPR016024">
    <property type="entry name" value="ARM-type_fold"/>
</dbReference>
<dbReference type="PANTHER" id="PTHR21630:SF10">
    <property type="entry name" value="VENTRICULAR ZONE-EXPRESSED PH DOMAIN-CONTAINING PROTEIN HOMOLOG 1"/>
    <property type="match status" value="1"/>
</dbReference>
<evidence type="ECO:0000256" key="4">
    <source>
        <dbReference type="ARBA" id="ARBA00023136"/>
    </source>
</evidence>
<dbReference type="SUPFAM" id="SSF48371">
    <property type="entry name" value="ARM repeat"/>
    <property type="match status" value="1"/>
</dbReference>
<evidence type="ECO:0000256" key="5">
    <source>
        <dbReference type="SAM" id="MobiDB-lite"/>
    </source>
</evidence>
<sequence>MNEEKTHRKMHELFMQVLKNRDLSRAGDLFSVPDAVIVNDLTNVIKEITAVASLSDYVNNNNDQSVVEICITRVTSCIRETGSIEQHCEALVNLLESCLHHNLQISNRDEDPPHAKISSDIISCIFLNYNKKTVMQRALPVAVKFLHKGNKELSRNMASYLSLAAMEHANLLTPHVQPIMDSIISGNYPLCRVLPNIYEVSPEPFQGHAMALVSLLSHCDNQEKLALLNLFSLIAKDNPALLEASVPQLCEYLSNLATVSATLQIFLHMAEKQPLLLADHVPAVKQAAQRHPQTVCLAAQIIGAVGKLSKDRAQDALNFVLEYLPKADRGSQSILLREATLLCSSYPVLFTDKVLAGVRQRHHTSTNQLTQNNQVTSGGVTIVKLGGQQLPEKPQASTAGYTRRAKLGDSRSTGRLHTVQNLNTHRSMTRLNVAGGSVGGLHKSMTKLSTSREINSPASVYPSPASPVTVTSGKWSGTNIKVASGGVTITTISPPRLQRPLSQGPLALLNNTIGQATIRSTPPPVVTSSNTVTVSSGYTGSISSNNQVNILTTGTTSTTQNISVIPSSPPPEMLNSSYSVMNCAPSSGSGNVNVSGPTTVISRRSNNNNTSVTLINQNSIANQRMSVFEPYPMRDTIQHFCEKHLDKIKLYMENVSLRIPSPAKCTIEEKRQKKSAKLHFACQARGQHCLYSKTYFTMRTRNPRIWIHLMFLSLQARNLHALSSRDAQVASLKHCWDILKAENKSFLTLVTSAFPCSKDQDSLLNELRHAGYFDVFQVCTPNISGSTNHLEGGSTIGGIRWGCFLCAHPERAMGFLRGDTQPVIEGQLKEKKGKWRLFRRWRTRYFTLSGAHLSCKGSSGGESIDVHQIRSVRVSRGARNIPKAFEIFTENQTLILKPSDGKNAEEWVQCLSIVVAHSREAGHGTKDNSKGKSNSLPARGFGGSRSNI</sequence>
<dbReference type="Gene3D" id="2.30.29.30">
    <property type="entry name" value="Pleckstrin-homology domain (PH domain)/Phosphotyrosine-binding domain (PTB)"/>
    <property type="match status" value="1"/>
</dbReference>
<keyword evidence="8" id="KW-1185">Reference proteome</keyword>
<feature type="compositionally biased region" description="Basic and acidic residues" evidence="5">
    <location>
        <begin position="921"/>
        <end position="930"/>
    </location>
</feature>
<dbReference type="CDD" id="cd01264">
    <property type="entry name" value="PH_MELT_VEPH1"/>
    <property type="match status" value="1"/>
</dbReference>
<dbReference type="PROSITE" id="PS50003">
    <property type="entry name" value="PH_DOMAIN"/>
    <property type="match status" value="1"/>
</dbReference>
<dbReference type="SUPFAM" id="SSF50729">
    <property type="entry name" value="PH domain-like"/>
    <property type="match status" value="1"/>
</dbReference>
<dbReference type="SMART" id="SM00233">
    <property type="entry name" value="PH"/>
    <property type="match status" value="1"/>
</dbReference>
<evidence type="ECO:0000256" key="1">
    <source>
        <dbReference type="ARBA" id="ARBA00004413"/>
    </source>
</evidence>
<dbReference type="AlphaFoldDB" id="A0ABD1E9Z2"/>
<evidence type="ECO:0000313" key="8">
    <source>
        <dbReference type="Proteomes" id="UP001566132"/>
    </source>
</evidence>
<comment type="similarity">
    <text evidence="2">Belongs to the MELT/VEPH family.</text>
</comment>
<dbReference type="Proteomes" id="UP001566132">
    <property type="component" value="Unassembled WGS sequence"/>
</dbReference>
<dbReference type="InterPro" id="IPR011993">
    <property type="entry name" value="PH-like_dom_sf"/>
</dbReference>
<feature type="region of interest" description="Disordered" evidence="5">
    <location>
        <begin position="921"/>
        <end position="948"/>
    </location>
</feature>
<organism evidence="7 8">
    <name type="scientific">Hypothenemus hampei</name>
    <name type="common">Coffee berry borer</name>
    <dbReference type="NCBI Taxonomy" id="57062"/>
    <lineage>
        <taxon>Eukaryota</taxon>
        <taxon>Metazoa</taxon>
        <taxon>Ecdysozoa</taxon>
        <taxon>Arthropoda</taxon>
        <taxon>Hexapoda</taxon>
        <taxon>Insecta</taxon>
        <taxon>Pterygota</taxon>
        <taxon>Neoptera</taxon>
        <taxon>Endopterygota</taxon>
        <taxon>Coleoptera</taxon>
        <taxon>Polyphaga</taxon>
        <taxon>Cucujiformia</taxon>
        <taxon>Curculionidae</taxon>
        <taxon>Scolytinae</taxon>
        <taxon>Hypothenemus</taxon>
    </lineage>
</organism>
<evidence type="ECO:0000313" key="7">
    <source>
        <dbReference type="EMBL" id="KAL1491415.1"/>
    </source>
</evidence>
<dbReference type="Pfam" id="PF00169">
    <property type="entry name" value="PH"/>
    <property type="match status" value="1"/>
</dbReference>
<feature type="domain" description="PH" evidence="6">
    <location>
        <begin position="821"/>
        <end position="916"/>
    </location>
</feature>
<dbReference type="InterPro" id="IPR039888">
    <property type="entry name" value="Melted-like"/>
</dbReference>
<name>A0ABD1E9Z2_HYPHA</name>
<dbReference type="PANTHER" id="PTHR21630">
    <property type="entry name" value="VEPH-A/MELTED"/>
    <property type="match status" value="1"/>
</dbReference>
<keyword evidence="3" id="KW-1003">Cell membrane</keyword>
<keyword evidence="4" id="KW-0472">Membrane</keyword>
<accession>A0ABD1E9Z2</accession>
<dbReference type="InterPro" id="IPR001849">
    <property type="entry name" value="PH_domain"/>
</dbReference>
<dbReference type="GO" id="GO:0005886">
    <property type="term" value="C:plasma membrane"/>
    <property type="evidence" value="ECO:0007669"/>
    <property type="project" value="UniProtKB-SubCell"/>
</dbReference>
<dbReference type="EMBL" id="JBDJPC010000009">
    <property type="protein sequence ID" value="KAL1491415.1"/>
    <property type="molecule type" value="Genomic_DNA"/>
</dbReference>
<evidence type="ECO:0000259" key="6">
    <source>
        <dbReference type="PROSITE" id="PS50003"/>
    </source>
</evidence>